<dbReference type="InterPro" id="IPR009045">
    <property type="entry name" value="Zn_M74/Hedgehog-like"/>
</dbReference>
<evidence type="ECO:0000256" key="5">
    <source>
        <dbReference type="ARBA" id="ARBA00022833"/>
    </source>
</evidence>
<dbReference type="EMBL" id="CP054719">
    <property type="protein sequence ID" value="QOL20056.1"/>
    <property type="molecule type" value="Genomic_DNA"/>
</dbReference>
<feature type="binding site" evidence="9">
    <location>
        <position position="180"/>
    </location>
    <ligand>
        <name>Zn(2+)</name>
        <dbReference type="ChEBI" id="CHEBI:29105"/>
        <note>catalytic</note>
    </ligand>
</feature>
<evidence type="ECO:0000256" key="6">
    <source>
        <dbReference type="ARBA" id="ARBA00022997"/>
    </source>
</evidence>
<name>A0A7L9RU22_9PROT</name>
<keyword evidence="5 9" id="KW-0862">Zinc</keyword>
<reference evidence="11 12" key="1">
    <citation type="submission" date="2020-06" db="EMBL/GenBank/DDBJ databases">
        <title>The endosymbiont of the kinetoplastid Bodo saltans is a Paracaedibacter-like alpha-proteobacterium possessing a putative toxin-antitoxin system.</title>
        <authorList>
            <person name="Midha S."/>
            <person name="Rigden D.J."/>
            <person name="Siozios S."/>
            <person name="Hurst G.D.D."/>
            <person name="Jackson A.P."/>
        </authorList>
    </citation>
    <scope>NUCLEOTIDE SEQUENCE [LARGE SCALE GENOMIC DNA]</scope>
    <source>
        <strain evidence="11">Lake Konstanz</strain>
    </source>
</reference>
<accession>A0A7L9RU22</accession>
<dbReference type="RefSeq" id="WP_350331610.1">
    <property type="nucleotide sequence ID" value="NZ_CP054719.1"/>
</dbReference>
<dbReference type="GO" id="GO:0071555">
    <property type="term" value="P:cell wall organization"/>
    <property type="evidence" value="ECO:0007669"/>
    <property type="project" value="UniProtKB-KW"/>
</dbReference>
<dbReference type="Proteomes" id="UP000594001">
    <property type="component" value="Chromosome"/>
</dbReference>
<feature type="binding site" evidence="9">
    <location>
        <position position="119"/>
    </location>
    <ligand>
        <name>Zn(2+)</name>
        <dbReference type="ChEBI" id="CHEBI:29105"/>
        <note>catalytic</note>
    </ligand>
</feature>
<dbReference type="PIRSF" id="PIRSF026671">
    <property type="entry name" value="AA_dipeptidase"/>
    <property type="match status" value="1"/>
</dbReference>
<evidence type="ECO:0000256" key="10">
    <source>
        <dbReference type="PIRNR" id="PIRNR026671"/>
    </source>
</evidence>
<dbReference type="SUPFAM" id="SSF55166">
    <property type="entry name" value="Hedgehog/DD-peptidase"/>
    <property type="match status" value="1"/>
</dbReference>
<evidence type="ECO:0000256" key="4">
    <source>
        <dbReference type="ARBA" id="ARBA00022801"/>
    </source>
</evidence>
<dbReference type="Pfam" id="PF01427">
    <property type="entry name" value="Peptidase_M15"/>
    <property type="match status" value="1"/>
</dbReference>
<keyword evidence="7 9" id="KW-0482">Metalloprotease</keyword>
<dbReference type="CDD" id="cd14817">
    <property type="entry name" value="D-Ala-D-Ala_dipeptidase_VanX"/>
    <property type="match status" value="1"/>
</dbReference>
<evidence type="ECO:0000256" key="3">
    <source>
        <dbReference type="ARBA" id="ARBA00022723"/>
    </source>
</evidence>
<evidence type="ECO:0000313" key="12">
    <source>
        <dbReference type="Proteomes" id="UP000594001"/>
    </source>
</evidence>
<dbReference type="AlphaFoldDB" id="A0A7L9RU22"/>
<feature type="active site" description="Proton donor/acceptor" evidence="9">
    <location>
        <position position="177"/>
    </location>
</feature>
<feature type="site" description="Transition state stabilizer" evidence="9">
    <location>
        <position position="68"/>
    </location>
</feature>
<comment type="catalytic activity">
    <reaction evidence="1 9 10">
        <text>D-alanyl-D-alanine + H2O = 2 D-alanine</text>
        <dbReference type="Rhea" id="RHEA:20661"/>
        <dbReference type="ChEBI" id="CHEBI:15377"/>
        <dbReference type="ChEBI" id="CHEBI:57416"/>
        <dbReference type="ChEBI" id="CHEBI:57822"/>
        <dbReference type="EC" id="3.4.13.22"/>
    </reaction>
</comment>
<protein>
    <recommendedName>
        <fullName evidence="9 10">D-alanyl-D-alanine dipeptidase</fullName>
        <shortName evidence="9 10">D-Ala-D-Ala dipeptidase</shortName>
        <ecNumber evidence="9 10">3.4.13.22</ecNumber>
    </recommendedName>
</protein>
<evidence type="ECO:0000256" key="1">
    <source>
        <dbReference type="ARBA" id="ARBA00001362"/>
    </source>
</evidence>
<keyword evidence="2 9" id="KW-0645">Protease</keyword>
<evidence type="ECO:0000256" key="2">
    <source>
        <dbReference type="ARBA" id="ARBA00022670"/>
    </source>
</evidence>
<evidence type="ECO:0000256" key="9">
    <source>
        <dbReference type="HAMAP-Rule" id="MF_01924"/>
    </source>
</evidence>
<dbReference type="GO" id="GO:0008270">
    <property type="term" value="F:zinc ion binding"/>
    <property type="evidence" value="ECO:0007669"/>
    <property type="project" value="UniProtKB-UniRule"/>
</dbReference>
<dbReference type="Gene3D" id="3.30.1380.10">
    <property type="match status" value="1"/>
</dbReference>
<dbReference type="GO" id="GO:0006508">
    <property type="term" value="P:proteolysis"/>
    <property type="evidence" value="ECO:0007669"/>
    <property type="project" value="UniProtKB-KW"/>
</dbReference>
<organism evidence="11 12">
    <name type="scientific">Candidatus Bodocaedibacter vickermanii</name>
    <dbReference type="NCBI Taxonomy" id="2741701"/>
    <lineage>
        <taxon>Bacteria</taxon>
        <taxon>Pseudomonadati</taxon>
        <taxon>Pseudomonadota</taxon>
        <taxon>Alphaproteobacteria</taxon>
        <taxon>Holosporales</taxon>
        <taxon>Candidatus Paracaedibacteraceae</taxon>
        <taxon>Candidatus Bodocaedibacter</taxon>
    </lineage>
</organism>
<evidence type="ECO:0000256" key="8">
    <source>
        <dbReference type="ARBA" id="ARBA00023316"/>
    </source>
</evidence>
<dbReference type="GO" id="GO:0160237">
    <property type="term" value="F:D-Ala-D-Ala dipeptidase activity"/>
    <property type="evidence" value="ECO:0007669"/>
    <property type="project" value="UniProtKB-EC"/>
</dbReference>
<keyword evidence="12" id="KW-1185">Reference proteome</keyword>
<dbReference type="GO" id="GO:0008237">
    <property type="term" value="F:metallopeptidase activity"/>
    <property type="evidence" value="ECO:0007669"/>
    <property type="project" value="UniProtKB-KW"/>
</dbReference>
<dbReference type="KEGG" id="pbal:CPBP_00834"/>
<dbReference type="PANTHER" id="PTHR43126">
    <property type="entry name" value="D-ALANYL-D-ALANINE DIPEPTIDASE"/>
    <property type="match status" value="1"/>
</dbReference>
<dbReference type="HAMAP" id="MF_01924">
    <property type="entry name" value="A_A_dipeptidase"/>
    <property type="match status" value="1"/>
</dbReference>
<comment type="cofactor">
    <cofactor evidence="9">
        <name>Zn(2+)</name>
        <dbReference type="ChEBI" id="CHEBI:29105"/>
    </cofactor>
    <text evidence="9">Binds 1 zinc ion per subunit.</text>
</comment>
<keyword evidence="6 9" id="KW-0224">Dipeptidase</keyword>
<comment type="function">
    <text evidence="9 10">Catalyzes hydrolysis of the D-alanyl-D-alanine dipeptide.</text>
</comment>
<feature type="binding site" evidence="9">
    <location>
        <position position="112"/>
    </location>
    <ligand>
        <name>Zn(2+)</name>
        <dbReference type="ChEBI" id="CHEBI:29105"/>
        <note>catalytic</note>
    </ligand>
</feature>
<dbReference type="EC" id="3.4.13.22" evidence="9 10"/>
<comment type="similarity">
    <text evidence="9 10">Belongs to the peptidase M15D family.</text>
</comment>
<keyword evidence="3 9" id="KW-0479">Metal-binding</keyword>
<evidence type="ECO:0000256" key="7">
    <source>
        <dbReference type="ARBA" id="ARBA00023049"/>
    </source>
</evidence>
<gene>
    <name evidence="11" type="primary">vanX</name>
    <name evidence="9" type="synonym">ddpX</name>
    <name evidence="11" type="ORF">CPBP_00834</name>
</gene>
<dbReference type="InterPro" id="IPR000755">
    <property type="entry name" value="A_A_dipeptidase"/>
</dbReference>
<evidence type="ECO:0000313" key="11">
    <source>
        <dbReference type="EMBL" id="QOL20056.1"/>
    </source>
</evidence>
<sequence>MIPIGFCSLENIPFDIRYATHNNFMGRPIAGYTTNKCIVSNAVRDALILAQEKATKAGYSLIVFEAYRPLKAVEDIVQWSLNTDIQNKERFYPDIDKDTLFDLGYIALRSTHTRGAAVDVTLINPTTKEELDMGTEFDFFGSASHTISEDISASAKTNRHLLLSIMESSGFVNYDKEWWHFTLKDEPFPNTYFDFDIA</sequence>
<keyword evidence="4 9" id="KW-0378">Hydrolase</keyword>
<keyword evidence="8 10" id="KW-0961">Cell wall biogenesis/degradation</keyword>
<dbReference type="PANTHER" id="PTHR43126:SF1">
    <property type="entry name" value="D-ALANYL-D-ALANINE DIPEPTIDASE"/>
    <property type="match status" value="1"/>
</dbReference>
<proteinExistence type="inferred from homology"/>